<dbReference type="InterPro" id="IPR054215">
    <property type="entry name" value="DUF6923"/>
</dbReference>
<keyword evidence="4" id="KW-1185">Reference proteome</keyword>
<feature type="compositionally biased region" description="Polar residues" evidence="1">
    <location>
        <begin position="68"/>
        <end position="82"/>
    </location>
</feature>
<feature type="region of interest" description="Disordered" evidence="1">
    <location>
        <begin position="66"/>
        <end position="124"/>
    </location>
</feature>
<reference evidence="4" key="1">
    <citation type="journal article" date="2019" name="Int. J. Syst. Evol. Microbiol.">
        <title>The Global Catalogue of Microorganisms (GCM) 10K type strain sequencing project: providing services to taxonomists for standard genome sequencing and annotation.</title>
        <authorList>
            <consortium name="The Broad Institute Genomics Platform"/>
            <consortium name="The Broad Institute Genome Sequencing Center for Infectious Disease"/>
            <person name="Wu L."/>
            <person name="Ma J."/>
        </authorList>
    </citation>
    <scope>NUCLEOTIDE SEQUENCE [LARGE SCALE GENOMIC DNA]</scope>
    <source>
        <strain evidence="4">NBRC 108730</strain>
    </source>
</reference>
<organism evidence="3 4">
    <name type="scientific">Angustibacter aerolatus</name>
    <dbReference type="NCBI Taxonomy" id="1162965"/>
    <lineage>
        <taxon>Bacteria</taxon>
        <taxon>Bacillati</taxon>
        <taxon>Actinomycetota</taxon>
        <taxon>Actinomycetes</taxon>
        <taxon>Kineosporiales</taxon>
        <taxon>Kineosporiaceae</taxon>
    </lineage>
</organism>
<dbReference type="Pfam" id="PF21959">
    <property type="entry name" value="DUF6923"/>
    <property type="match status" value="1"/>
</dbReference>
<evidence type="ECO:0000259" key="2">
    <source>
        <dbReference type="Pfam" id="PF21959"/>
    </source>
</evidence>
<dbReference type="Proteomes" id="UP001157017">
    <property type="component" value="Unassembled WGS sequence"/>
</dbReference>
<protein>
    <recommendedName>
        <fullName evidence="2">DUF6923 domain-containing protein</fullName>
    </recommendedName>
</protein>
<sequence>MSTSTGVPALARISPAGQVTNISTSGVLNQAETGSYGAAWVYGNGNLAFSYNSTGQITQIKVADATGATPTASRVSQISGPTTRLERRRGHAVRRQRPRRRGQHPARRRRARRRRHLPGPRVDLRPGWLVRRHVQASRCPAA</sequence>
<evidence type="ECO:0000313" key="3">
    <source>
        <dbReference type="EMBL" id="GMA88380.1"/>
    </source>
</evidence>
<evidence type="ECO:0000256" key="1">
    <source>
        <dbReference type="SAM" id="MobiDB-lite"/>
    </source>
</evidence>
<gene>
    <name evidence="3" type="ORF">GCM10025868_36300</name>
</gene>
<comment type="caution">
    <text evidence="3">The sequence shown here is derived from an EMBL/GenBank/DDBJ whole genome shotgun (WGS) entry which is preliminary data.</text>
</comment>
<name>A0ABQ6JJF5_9ACTN</name>
<feature type="domain" description="DUF6923" evidence="2">
    <location>
        <begin position="7"/>
        <end position="83"/>
    </location>
</feature>
<accession>A0ABQ6JJF5</accession>
<evidence type="ECO:0000313" key="4">
    <source>
        <dbReference type="Proteomes" id="UP001157017"/>
    </source>
</evidence>
<proteinExistence type="predicted"/>
<feature type="compositionally biased region" description="Basic residues" evidence="1">
    <location>
        <begin position="86"/>
        <end position="118"/>
    </location>
</feature>
<dbReference type="EMBL" id="BSUZ01000001">
    <property type="protein sequence ID" value="GMA88380.1"/>
    <property type="molecule type" value="Genomic_DNA"/>
</dbReference>